<evidence type="ECO:0000313" key="1">
    <source>
        <dbReference type="EMBL" id="GGA47440.1"/>
    </source>
</evidence>
<gene>
    <name evidence="1" type="ORF">GCM10010981_40720</name>
</gene>
<organism evidence="1 2">
    <name type="scientific">Dyella nitratireducens</name>
    <dbReference type="NCBI Taxonomy" id="1849580"/>
    <lineage>
        <taxon>Bacteria</taxon>
        <taxon>Pseudomonadati</taxon>
        <taxon>Pseudomonadota</taxon>
        <taxon>Gammaproteobacteria</taxon>
        <taxon>Lysobacterales</taxon>
        <taxon>Rhodanobacteraceae</taxon>
        <taxon>Dyella</taxon>
    </lineage>
</organism>
<dbReference type="EMBL" id="BMJA01000005">
    <property type="protein sequence ID" value="GGA47440.1"/>
    <property type="molecule type" value="Genomic_DNA"/>
</dbReference>
<evidence type="ECO:0000313" key="2">
    <source>
        <dbReference type="Proteomes" id="UP000620046"/>
    </source>
</evidence>
<sequence>MKLNIAMDNEVFFLPESMVVLEASIRLLGNMLEVGLPVLFIRFLDIHVSAVAKAKNSMHQENIALARRNNEMSD</sequence>
<dbReference type="RefSeq" id="WP_188797255.1">
    <property type="nucleotide sequence ID" value="NZ_BMJA01000005.1"/>
</dbReference>
<protein>
    <submittedName>
        <fullName evidence="1">Uncharacterized protein</fullName>
    </submittedName>
</protein>
<reference evidence="2" key="1">
    <citation type="journal article" date="2019" name="Int. J. Syst. Evol. Microbiol.">
        <title>The Global Catalogue of Microorganisms (GCM) 10K type strain sequencing project: providing services to taxonomists for standard genome sequencing and annotation.</title>
        <authorList>
            <consortium name="The Broad Institute Genomics Platform"/>
            <consortium name="The Broad Institute Genome Sequencing Center for Infectious Disease"/>
            <person name="Wu L."/>
            <person name="Ma J."/>
        </authorList>
    </citation>
    <scope>NUCLEOTIDE SEQUENCE [LARGE SCALE GENOMIC DNA]</scope>
    <source>
        <strain evidence="2">CGMCC 1.15439</strain>
    </source>
</reference>
<accession>A0ABQ1GNX6</accession>
<keyword evidence="2" id="KW-1185">Reference proteome</keyword>
<proteinExistence type="predicted"/>
<name>A0ABQ1GNX6_9GAMM</name>
<comment type="caution">
    <text evidence="1">The sequence shown here is derived from an EMBL/GenBank/DDBJ whole genome shotgun (WGS) entry which is preliminary data.</text>
</comment>
<dbReference type="Proteomes" id="UP000620046">
    <property type="component" value="Unassembled WGS sequence"/>
</dbReference>